<proteinExistence type="predicted"/>
<dbReference type="AlphaFoldDB" id="A0AAD5J7H8"/>
<protein>
    <submittedName>
        <fullName evidence="1">Uncharacterized protein</fullName>
    </submittedName>
</protein>
<comment type="caution">
    <text evidence="1">The sequence shown here is derived from an EMBL/GenBank/DDBJ whole genome shotgun (WGS) entry which is preliminary data.</text>
</comment>
<gene>
    <name evidence="1" type="ORF">LWI28_002045</name>
</gene>
<sequence length="229" mass="26268">MVVSHDTSLLISRVLDGRSSRKLKLTLTSDQVSTTRRFRRKRSSKEKKESKFLGRSVPVPALVPEVLKTFLMLRKGVAIEYNKVQQSRREESIRNSRSSIGRKRINEFPYLGSRDRTSCNKDQCSRLGSIKLIEGKTPDSIFPASRIKHQQGIKIEHEDQGWSPGLLLKLEEQRRRNQIRALLRTSMRLTILSSGCFLGSRNKDKDSYSEKKTTHLTSEFRADLYLGCG</sequence>
<evidence type="ECO:0000313" key="2">
    <source>
        <dbReference type="Proteomes" id="UP001064489"/>
    </source>
</evidence>
<dbReference type="EMBL" id="JAJSOW010000076">
    <property type="protein sequence ID" value="KAI9188508.1"/>
    <property type="molecule type" value="Genomic_DNA"/>
</dbReference>
<name>A0AAD5J7H8_ACENE</name>
<reference evidence="1" key="2">
    <citation type="submission" date="2023-02" db="EMBL/GenBank/DDBJ databases">
        <authorList>
            <person name="Swenson N.G."/>
            <person name="Wegrzyn J.L."/>
            <person name="Mcevoy S.L."/>
        </authorList>
    </citation>
    <scope>NUCLEOTIDE SEQUENCE</scope>
    <source>
        <strain evidence="1">91603</strain>
        <tissue evidence="1">Leaf</tissue>
    </source>
</reference>
<organism evidence="1 2">
    <name type="scientific">Acer negundo</name>
    <name type="common">Box elder</name>
    <dbReference type="NCBI Taxonomy" id="4023"/>
    <lineage>
        <taxon>Eukaryota</taxon>
        <taxon>Viridiplantae</taxon>
        <taxon>Streptophyta</taxon>
        <taxon>Embryophyta</taxon>
        <taxon>Tracheophyta</taxon>
        <taxon>Spermatophyta</taxon>
        <taxon>Magnoliopsida</taxon>
        <taxon>eudicotyledons</taxon>
        <taxon>Gunneridae</taxon>
        <taxon>Pentapetalae</taxon>
        <taxon>rosids</taxon>
        <taxon>malvids</taxon>
        <taxon>Sapindales</taxon>
        <taxon>Sapindaceae</taxon>
        <taxon>Hippocastanoideae</taxon>
        <taxon>Acereae</taxon>
        <taxon>Acer</taxon>
    </lineage>
</organism>
<evidence type="ECO:0000313" key="1">
    <source>
        <dbReference type="EMBL" id="KAI9188508.1"/>
    </source>
</evidence>
<dbReference type="Proteomes" id="UP001064489">
    <property type="component" value="Unassembled WGS sequence"/>
</dbReference>
<keyword evidence="2" id="KW-1185">Reference proteome</keyword>
<accession>A0AAD5J7H8</accession>
<reference evidence="1" key="1">
    <citation type="journal article" date="2022" name="Plant J.">
        <title>Strategies of tolerance reflected in two North American maple genomes.</title>
        <authorList>
            <person name="McEvoy S.L."/>
            <person name="Sezen U.U."/>
            <person name="Trouern-Trend A."/>
            <person name="McMahon S.M."/>
            <person name="Schaberg P.G."/>
            <person name="Yang J."/>
            <person name="Wegrzyn J.L."/>
            <person name="Swenson N.G."/>
        </authorList>
    </citation>
    <scope>NUCLEOTIDE SEQUENCE</scope>
    <source>
        <strain evidence="1">91603</strain>
    </source>
</reference>